<dbReference type="EMBL" id="CP036291">
    <property type="protein sequence ID" value="QDU90795.1"/>
    <property type="molecule type" value="Genomic_DNA"/>
</dbReference>
<evidence type="ECO:0000313" key="2">
    <source>
        <dbReference type="EMBL" id="QDU90795.1"/>
    </source>
</evidence>
<name>A0A518DH46_9BACT</name>
<feature type="region of interest" description="Disordered" evidence="1">
    <location>
        <begin position="1"/>
        <end position="29"/>
    </location>
</feature>
<keyword evidence="3" id="KW-1185">Reference proteome</keyword>
<dbReference type="AlphaFoldDB" id="A0A518DH46"/>
<dbReference type="KEGG" id="pnd:Pla175_42080"/>
<dbReference type="Pfam" id="PF07585">
    <property type="entry name" value="BBP7"/>
    <property type="match status" value="1"/>
</dbReference>
<gene>
    <name evidence="2" type="ORF">Pla175_42080</name>
</gene>
<evidence type="ECO:0000313" key="3">
    <source>
        <dbReference type="Proteomes" id="UP000317429"/>
    </source>
</evidence>
<sequence length="439" mass="48933">MNNAGRPADRRGPGRGYVPQGNERGEGSVTMNRFQTAILLAAMAAWPACRAWADDLPTPAASEFDYDAPGGPSEHFEEITPPVSSMGDIGGALQPIPQGEQLWEYEPAVTESTGTWLRRGYWYVESDAVVLNRYWDRNAFVLASDLSSGGLQDLQLDRSKPGAEGNVRLTLGRFLFRDTTNRDHTMEFTGFGGGEWTQSNRITSDVPNALFVRDDIDLNNPSFDGASTMQTKYDSRLTMFELNYRVHDRMGRDQMVLTPNGDWVRRANSGLTRNFLVGLRYIDLTENLAWSAQDIATQTTSADSGLYNIRTSNDVIGPQVGGGITYESDRFSVELFGKGGVMLNDAKGVSRMTYANAQGLDDFYTNNREGVLTYVFQTGFIGRWHMRPNLSLRGGYEMLFLVNMAAAPDQIKFDPDFSRVATSNNPFYQGLTLGMEYFW</sequence>
<accession>A0A518DH46</accession>
<protein>
    <submittedName>
        <fullName evidence="2">Uncharacterized protein</fullName>
    </submittedName>
</protein>
<dbReference type="InterPro" id="IPR011446">
    <property type="entry name" value="BBP7"/>
</dbReference>
<proteinExistence type="predicted"/>
<reference evidence="2 3" key="1">
    <citation type="submission" date="2019-02" db="EMBL/GenBank/DDBJ databases">
        <title>Deep-cultivation of Planctomycetes and their phenomic and genomic characterization uncovers novel biology.</title>
        <authorList>
            <person name="Wiegand S."/>
            <person name="Jogler M."/>
            <person name="Boedeker C."/>
            <person name="Pinto D."/>
            <person name="Vollmers J."/>
            <person name="Rivas-Marin E."/>
            <person name="Kohn T."/>
            <person name="Peeters S.H."/>
            <person name="Heuer A."/>
            <person name="Rast P."/>
            <person name="Oberbeckmann S."/>
            <person name="Bunk B."/>
            <person name="Jeske O."/>
            <person name="Meyerdierks A."/>
            <person name="Storesund J.E."/>
            <person name="Kallscheuer N."/>
            <person name="Luecker S."/>
            <person name="Lage O.M."/>
            <person name="Pohl T."/>
            <person name="Merkel B.J."/>
            <person name="Hornburger P."/>
            <person name="Mueller R.-W."/>
            <person name="Bruemmer F."/>
            <person name="Labrenz M."/>
            <person name="Spormann A.M."/>
            <person name="Op den Camp H."/>
            <person name="Overmann J."/>
            <person name="Amann R."/>
            <person name="Jetten M.S.M."/>
            <person name="Mascher T."/>
            <person name="Medema M.H."/>
            <person name="Devos D.P."/>
            <person name="Kaster A.-K."/>
            <person name="Ovreas L."/>
            <person name="Rohde M."/>
            <person name="Galperin M.Y."/>
            <person name="Jogler C."/>
        </authorList>
    </citation>
    <scope>NUCLEOTIDE SEQUENCE [LARGE SCALE GENOMIC DNA]</scope>
    <source>
        <strain evidence="2 3">Pla175</strain>
    </source>
</reference>
<evidence type="ECO:0000256" key="1">
    <source>
        <dbReference type="SAM" id="MobiDB-lite"/>
    </source>
</evidence>
<organism evidence="2 3">
    <name type="scientific">Pirellulimonas nuda</name>
    <dbReference type="NCBI Taxonomy" id="2528009"/>
    <lineage>
        <taxon>Bacteria</taxon>
        <taxon>Pseudomonadati</taxon>
        <taxon>Planctomycetota</taxon>
        <taxon>Planctomycetia</taxon>
        <taxon>Pirellulales</taxon>
        <taxon>Lacipirellulaceae</taxon>
        <taxon>Pirellulimonas</taxon>
    </lineage>
</organism>
<dbReference type="Proteomes" id="UP000317429">
    <property type="component" value="Chromosome"/>
</dbReference>